<dbReference type="InterPro" id="IPR027417">
    <property type="entry name" value="P-loop_NTPase"/>
</dbReference>
<name>A0A975L742_9ACTN</name>
<feature type="compositionally biased region" description="Low complexity" evidence="1">
    <location>
        <begin position="61"/>
        <end position="91"/>
    </location>
</feature>
<dbReference type="SUPFAM" id="SSF52540">
    <property type="entry name" value="P-loop containing nucleoside triphosphate hydrolases"/>
    <property type="match status" value="1"/>
</dbReference>
<dbReference type="KEGG" id="nec:KGD82_16175"/>
<gene>
    <name evidence="2" type="ORF">KGD82_16175</name>
</gene>
<organism evidence="2 3">
    <name type="scientific">Nocardiopsis eucommiae</name>
    <dbReference type="NCBI Taxonomy" id="2831970"/>
    <lineage>
        <taxon>Bacteria</taxon>
        <taxon>Bacillati</taxon>
        <taxon>Actinomycetota</taxon>
        <taxon>Actinomycetes</taxon>
        <taxon>Streptosporangiales</taxon>
        <taxon>Nocardiopsidaceae</taxon>
        <taxon>Nocardiopsis</taxon>
    </lineage>
</organism>
<dbReference type="Proteomes" id="UP000682416">
    <property type="component" value="Chromosome"/>
</dbReference>
<protein>
    <submittedName>
        <fullName evidence="2">Uncharacterized protein</fullName>
    </submittedName>
</protein>
<feature type="region of interest" description="Disordered" evidence="1">
    <location>
        <begin position="1"/>
        <end position="91"/>
    </location>
</feature>
<evidence type="ECO:0000313" key="2">
    <source>
        <dbReference type="EMBL" id="QVJ00300.1"/>
    </source>
</evidence>
<dbReference type="EMBL" id="CP074402">
    <property type="protein sequence ID" value="QVJ00300.1"/>
    <property type="molecule type" value="Genomic_DNA"/>
</dbReference>
<reference evidence="2" key="1">
    <citation type="submission" date="2021-05" db="EMBL/GenBank/DDBJ databases">
        <authorList>
            <person name="Kaiqin L."/>
            <person name="Jian G."/>
        </authorList>
    </citation>
    <scope>NUCLEOTIDE SEQUENCE</scope>
    <source>
        <strain evidence="2">HDS5</strain>
    </source>
</reference>
<accession>A0A975L742</accession>
<dbReference type="AlphaFoldDB" id="A0A975L742"/>
<proteinExistence type="predicted"/>
<keyword evidence="3" id="KW-1185">Reference proteome</keyword>
<evidence type="ECO:0000313" key="3">
    <source>
        <dbReference type="Proteomes" id="UP000682416"/>
    </source>
</evidence>
<evidence type="ECO:0000256" key="1">
    <source>
        <dbReference type="SAM" id="MobiDB-lite"/>
    </source>
</evidence>
<sequence>MTTPTRSDCSEPGPRTPGPMITVEGMPGAGKSTALSRLGARGPVLGEYTSLDGTPCPGTPTPTATRTTPTRTTGCARPPRRAATWTREPPW</sequence>